<proteinExistence type="inferred from homology"/>
<name>A0ABV7F9P1_9BURK</name>
<dbReference type="InterPro" id="IPR001279">
    <property type="entry name" value="Metallo-B-lactamas"/>
</dbReference>
<comment type="similarity">
    <text evidence="1">Belongs to the metallo-beta-lactamase superfamily. Class-B beta-lactamase family.</text>
</comment>
<dbReference type="SMART" id="SM00849">
    <property type="entry name" value="Lactamase_B"/>
    <property type="match status" value="1"/>
</dbReference>
<dbReference type="RefSeq" id="WP_390332798.1">
    <property type="nucleotide sequence ID" value="NZ_JBHRTP010000080.1"/>
</dbReference>
<accession>A0ABV7F9P1</accession>
<feature type="signal peptide" evidence="2">
    <location>
        <begin position="1"/>
        <end position="20"/>
    </location>
</feature>
<dbReference type="CDD" id="cd16282">
    <property type="entry name" value="metallo-hydrolase-like_MBL-fold"/>
    <property type="match status" value="1"/>
</dbReference>
<evidence type="ECO:0000256" key="2">
    <source>
        <dbReference type="SAM" id="SignalP"/>
    </source>
</evidence>
<evidence type="ECO:0000259" key="3">
    <source>
        <dbReference type="SMART" id="SM00849"/>
    </source>
</evidence>
<keyword evidence="2" id="KW-0732">Signal</keyword>
<dbReference type="Proteomes" id="UP001595530">
    <property type="component" value="Unassembled WGS sequence"/>
</dbReference>
<evidence type="ECO:0000313" key="4">
    <source>
        <dbReference type="EMBL" id="MFC3110487.1"/>
    </source>
</evidence>
<protein>
    <submittedName>
        <fullName evidence="4">MBL fold metallo-hydrolase</fullName>
    </submittedName>
</protein>
<organism evidence="4 5">
    <name type="scientific">Undibacterium arcticum</name>
    <dbReference type="NCBI Taxonomy" id="1762892"/>
    <lineage>
        <taxon>Bacteria</taxon>
        <taxon>Pseudomonadati</taxon>
        <taxon>Pseudomonadota</taxon>
        <taxon>Betaproteobacteria</taxon>
        <taxon>Burkholderiales</taxon>
        <taxon>Oxalobacteraceae</taxon>
        <taxon>Undibacterium</taxon>
    </lineage>
</organism>
<evidence type="ECO:0000313" key="5">
    <source>
        <dbReference type="Proteomes" id="UP001595530"/>
    </source>
</evidence>
<dbReference type="PANTHER" id="PTHR42951">
    <property type="entry name" value="METALLO-BETA-LACTAMASE DOMAIN-CONTAINING"/>
    <property type="match status" value="1"/>
</dbReference>
<dbReference type="Gene3D" id="3.60.15.10">
    <property type="entry name" value="Ribonuclease Z/Hydroxyacylglutathione hydrolase-like"/>
    <property type="match status" value="1"/>
</dbReference>
<sequence length="312" mass="33923">MLFHGLLGIAMACCCMLGVAADLQLEPVRVAPGVYVVYGDLKPASYDNDALTVNLGFITTSAGVVVIDSGPSYRVAQMLHRAIQRVSSYPIKYVINTGPDPARWLGNGYFKKLGVPLLAHEEARKLMETRGADQLKAMQALLREKAHGTELALPRGFSSDTEEIRFSDSLLQLLYFGPAQSSGNIAVWLQREEIAFAGAIMQSDALLALTADSRLANWISAYDSLASLRPRQIVPGRGTLGNLARMDADTRTYLATLRALIDQAAQRGATKAEIISQAEKSKELTAFKRLQGYAELAPANVLQAVQERDGLR</sequence>
<feature type="domain" description="Metallo-beta-lactamase" evidence="3">
    <location>
        <begin position="52"/>
        <end position="237"/>
    </location>
</feature>
<evidence type="ECO:0000256" key="1">
    <source>
        <dbReference type="ARBA" id="ARBA00005250"/>
    </source>
</evidence>
<dbReference type="InterPro" id="IPR036866">
    <property type="entry name" value="RibonucZ/Hydroxyglut_hydro"/>
</dbReference>
<dbReference type="Pfam" id="PF00753">
    <property type="entry name" value="Lactamase_B"/>
    <property type="match status" value="1"/>
</dbReference>
<keyword evidence="5" id="KW-1185">Reference proteome</keyword>
<dbReference type="PANTHER" id="PTHR42951:SF4">
    <property type="entry name" value="ACYL-COENZYME A THIOESTERASE MBLAC2"/>
    <property type="match status" value="1"/>
</dbReference>
<dbReference type="SUPFAM" id="SSF56281">
    <property type="entry name" value="Metallo-hydrolase/oxidoreductase"/>
    <property type="match status" value="1"/>
</dbReference>
<reference evidence="5" key="1">
    <citation type="journal article" date="2019" name="Int. J. Syst. Evol. Microbiol.">
        <title>The Global Catalogue of Microorganisms (GCM) 10K type strain sequencing project: providing services to taxonomists for standard genome sequencing and annotation.</title>
        <authorList>
            <consortium name="The Broad Institute Genomics Platform"/>
            <consortium name="The Broad Institute Genome Sequencing Center for Infectious Disease"/>
            <person name="Wu L."/>
            <person name="Ma J."/>
        </authorList>
    </citation>
    <scope>NUCLEOTIDE SEQUENCE [LARGE SCALE GENOMIC DNA]</scope>
    <source>
        <strain evidence="5">KCTC 42986</strain>
    </source>
</reference>
<dbReference type="InterPro" id="IPR050855">
    <property type="entry name" value="NDM-1-like"/>
</dbReference>
<gene>
    <name evidence="4" type="ORF">ACFOFO_21395</name>
</gene>
<dbReference type="EMBL" id="JBHRTP010000080">
    <property type="protein sequence ID" value="MFC3110487.1"/>
    <property type="molecule type" value="Genomic_DNA"/>
</dbReference>
<comment type="caution">
    <text evidence="4">The sequence shown here is derived from an EMBL/GenBank/DDBJ whole genome shotgun (WGS) entry which is preliminary data.</text>
</comment>
<feature type="chain" id="PRO_5047224200" evidence="2">
    <location>
        <begin position="21"/>
        <end position="312"/>
    </location>
</feature>